<dbReference type="EMBL" id="VIEB01000175">
    <property type="protein sequence ID" value="TQE02473.1"/>
    <property type="molecule type" value="Genomic_DNA"/>
</dbReference>
<feature type="compositionally biased region" description="Basic and acidic residues" evidence="1">
    <location>
        <begin position="60"/>
        <end position="86"/>
    </location>
</feature>
<dbReference type="AlphaFoldDB" id="A0A540MW47"/>
<keyword evidence="3" id="KW-1185">Reference proteome</keyword>
<organism evidence="2 3">
    <name type="scientific">Malus baccata</name>
    <name type="common">Siberian crab apple</name>
    <name type="synonym">Pyrus baccata</name>
    <dbReference type="NCBI Taxonomy" id="106549"/>
    <lineage>
        <taxon>Eukaryota</taxon>
        <taxon>Viridiplantae</taxon>
        <taxon>Streptophyta</taxon>
        <taxon>Embryophyta</taxon>
        <taxon>Tracheophyta</taxon>
        <taxon>Spermatophyta</taxon>
        <taxon>Magnoliopsida</taxon>
        <taxon>eudicotyledons</taxon>
        <taxon>Gunneridae</taxon>
        <taxon>Pentapetalae</taxon>
        <taxon>rosids</taxon>
        <taxon>fabids</taxon>
        <taxon>Rosales</taxon>
        <taxon>Rosaceae</taxon>
        <taxon>Amygdaloideae</taxon>
        <taxon>Maleae</taxon>
        <taxon>Malus</taxon>
    </lineage>
</organism>
<accession>A0A540MW47</accession>
<feature type="region of interest" description="Disordered" evidence="1">
    <location>
        <begin position="45"/>
        <end position="86"/>
    </location>
</feature>
<dbReference type="Proteomes" id="UP000315295">
    <property type="component" value="Unassembled WGS sequence"/>
</dbReference>
<evidence type="ECO:0000313" key="3">
    <source>
        <dbReference type="Proteomes" id="UP000315295"/>
    </source>
</evidence>
<evidence type="ECO:0000313" key="2">
    <source>
        <dbReference type="EMBL" id="TQE02473.1"/>
    </source>
</evidence>
<gene>
    <name evidence="2" type="ORF">C1H46_011881</name>
</gene>
<reference evidence="2 3" key="1">
    <citation type="journal article" date="2019" name="G3 (Bethesda)">
        <title>Sequencing of a Wild Apple (Malus baccata) Genome Unravels the Differences Between Cultivated and Wild Apple Species Regarding Disease Resistance and Cold Tolerance.</title>
        <authorList>
            <person name="Chen X."/>
        </authorList>
    </citation>
    <scope>NUCLEOTIDE SEQUENCE [LARGE SCALE GENOMIC DNA]</scope>
    <source>
        <strain evidence="3">cv. Shandingzi</strain>
        <tissue evidence="2">Leaves</tissue>
    </source>
</reference>
<comment type="caution">
    <text evidence="2">The sequence shown here is derived from an EMBL/GenBank/DDBJ whole genome shotgun (WGS) entry which is preliminary data.</text>
</comment>
<proteinExistence type="predicted"/>
<evidence type="ECO:0000256" key="1">
    <source>
        <dbReference type="SAM" id="MobiDB-lite"/>
    </source>
</evidence>
<name>A0A540MW47_MALBA</name>
<sequence>MTPPSTEELPAEAGRTVNVDEQSICDVNFWNVQASSAACSVQLGTDQCPPSHQNSHQKHPNSEEKTENRKDLKKLNEIEHAFADKP</sequence>
<feature type="compositionally biased region" description="Polar residues" evidence="1">
    <location>
        <begin position="45"/>
        <end position="54"/>
    </location>
</feature>
<protein>
    <submittedName>
        <fullName evidence="2">Uncharacterized protein</fullName>
    </submittedName>
</protein>